<accession>A0A286IE51</accession>
<gene>
    <name evidence="2" type="ORF">SAMN05877838_2831</name>
</gene>
<name>A0A286IE51_9HYPH</name>
<proteinExistence type="predicted"/>
<protein>
    <submittedName>
        <fullName evidence="2">Uncharacterized protein</fullName>
    </submittedName>
</protein>
<organism evidence="2 3">
    <name type="scientific">Hoeflea halophila</name>
    <dbReference type="NCBI Taxonomy" id="714899"/>
    <lineage>
        <taxon>Bacteria</taxon>
        <taxon>Pseudomonadati</taxon>
        <taxon>Pseudomonadota</taxon>
        <taxon>Alphaproteobacteria</taxon>
        <taxon>Hyphomicrobiales</taxon>
        <taxon>Rhizobiaceae</taxon>
        <taxon>Hoeflea</taxon>
    </lineage>
</organism>
<dbReference type="Proteomes" id="UP000219465">
    <property type="component" value="Unassembled WGS sequence"/>
</dbReference>
<evidence type="ECO:0000313" key="3">
    <source>
        <dbReference type="Proteomes" id="UP000219465"/>
    </source>
</evidence>
<dbReference type="EMBL" id="OCPC01000004">
    <property type="protein sequence ID" value="SOE17926.1"/>
    <property type="molecule type" value="Genomic_DNA"/>
</dbReference>
<feature type="region of interest" description="Disordered" evidence="1">
    <location>
        <begin position="1"/>
        <end position="20"/>
    </location>
</feature>
<evidence type="ECO:0000313" key="2">
    <source>
        <dbReference type="EMBL" id="SOE17926.1"/>
    </source>
</evidence>
<sequence>MPVGLRDCAGQNENGAHPEHHQGYAETMSLHLIFGSGHAVFVEKLANGDQPRQH</sequence>
<dbReference type="AlphaFoldDB" id="A0A286IE51"/>
<reference evidence="3" key="1">
    <citation type="submission" date="2017-08" db="EMBL/GenBank/DDBJ databases">
        <authorList>
            <person name="Varghese N."/>
            <person name="Submissions S."/>
        </authorList>
    </citation>
    <scope>NUCLEOTIDE SEQUENCE [LARGE SCALE GENOMIC DNA]</scope>
    <source>
        <strain evidence="3">KCTC 23107</strain>
    </source>
</reference>
<keyword evidence="3" id="KW-1185">Reference proteome</keyword>
<evidence type="ECO:0000256" key="1">
    <source>
        <dbReference type="SAM" id="MobiDB-lite"/>
    </source>
</evidence>